<dbReference type="Gene3D" id="1.10.10.880">
    <property type="entry name" value="Anti sigma-E protein RseA, N-terminal domain"/>
    <property type="match status" value="1"/>
</dbReference>
<dbReference type="GO" id="GO:0016989">
    <property type="term" value="F:sigma factor antagonist activity"/>
    <property type="evidence" value="ECO:0007669"/>
    <property type="project" value="InterPro"/>
</dbReference>
<gene>
    <name evidence="2" type="ORF">GALL_406910</name>
</gene>
<name>A0A1J5QNS3_9ZZZZ</name>
<sequence>MSEKLQKKAELISALVDGELCGAEFANALDYLGNSAAASEVWDTYHLVGQVMRSAPEPVCLHDALFVQRLRLKMAQITPELIAVEALSTSSSGKYNVFHGASNDAWWRRIAGLASVALVGVLAWQGVSQLGSGSSAGGASQLALAGNPGSSEVMIRDPQLDALLAAHRQIGGATGLQRSSGFLRNASFKVGQL</sequence>
<dbReference type="EMBL" id="MLJW01001573">
    <property type="protein sequence ID" value="OIQ77613.1"/>
    <property type="molecule type" value="Genomic_DNA"/>
</dbReference>
<feature type="domain" description="Anti sigma-E protein RseA N-terminal" evidence="1">
    <location>
        <begin position="9"/>
        <end position="61"/>
    </location>
</feature>
<evidence type="ECO:0000259" key="1">
    <source>
        <dbReference type="Pfam" id="PF03872"/>
    </source>
</evidence>
<dbReference type="InterPro" id="IPR036147">
    <property type="entry name" value="Anti-sigma_E_RseA_N_sf"/>
</dbReference>
<dbReference type="AlphaFoldDB" id="A0A1J5QNS3"/>
<proteinExistence type="predicted"/>
<dbReference type="SUPFAM" id="SSF89069">
    <property type="entry name" value="N-terminal, cytoplasmic domain of anti-sigmaE factor RseA"/>
    <property type="match status" value="1"/>
</dbReference>
<comment type="caution">
    <text evidence="2">The sequence shown here is derived from an EMBL/GenBank/DDBJ whole genome shotgun (WGS) entry which is preliminary data.</text>
</comment>
<dbReference type="InterPro" id="IPR005572">
    <property type="entry name" value="Anti-sigma_E_RseA_N"/>
</dbReference>
<dbReference type="Pfam" id="PF03872">
    <property type="entry name" value="RseA_N"/>
    <property type="match status" value="1"/>
</dbReference>
<reference evidence="2" key="1">
    <citation type="submission" date="2016-10" db="EMBL/GenBank/DDBJ databases">
        <title>Sequence of Gallionella enrichment culture.</title>
        <authorList>
            <person name="Poehlein A."/>
            <person name="Muehling M."/>
            <person name="Daniel R."/>
        </authorList>
    </citation>
    <scope>NUCLEOTIDE SEQUENCE</scope>
</reference>
<organism evidence="2">
    <name type="scientific">mine drainage metagenome</name>
    <dbReference type="NCBI Taxonomy" id="410659"/>
    <lineage>
        <taxon>unclassified sequences</taxon>
        <taxon>metagenomes</taxon>
        <taxon>ecological metagenomes</taxon>
    </lineage>
</organism>
<accession>A0A1J5QNS3</accession>
<dbReference type="CDD" id="cd16328">
    <property type="entry name" value="RseA_N"/>
    <property type="match status" value="1"/>
</dbReference>
<evidence type="ECO:0000313" key="2">
    <source>
        <dbReference type="EMBL" id="OIQ77613.1"/>
    </source>
</evidence>
<protein>
    <recommendedName>
        <fullName evidence="1">Anti sigma-E protein RseA N-terminal domain-containing protein</fullName>
    </recommendedName>
</protein>